<dbReference type="OrthoDB" id="9811406at2"/>
<name>A0A1Y5T5S8_9PROT</name>
<comment type="subcellular location">
    <subcellularLocation>
        <location evidence="2">Cell membrane</location>
        <topology evidence="2">Single-pass membrane protein</topology>
    </subcellularLocation>
</comment>
<dbReference type="EMBL" id="FWFR01000002">
    <property type="protein sequence ID" value="SLN55926.1"/>
    <property type="molecule type" value="Genomic_DNA"/>
</dbReference>
<evidence type="ECO:0000256" key="4">
    <source>
        <dbReference type="ARBA" id="ARBA00011718"/>
    </source>
</evidence>
<accession>A0A1Y5T5S8</accession>
<protein>
    <recommendedName>
        <fullName evidence="5">Sec translocon accessory complex subunit YajC</fullName>
    </recommendedName>
</protein>
<keyword evidence="11" id="KW-0811">Translocation</keyword>
<dbReference type="InterPro" id="IPR003849">
    <property type="entry name" value="Preprotein_translocase_YajC"/>
</dbReference>
<feature type="transmembrane region" description="Helical" evidence="14">
    <location>
        <begin position="19"/>
        <end position="37"/>
    </location>
</feature>
<dbReference type="PRINTS" id="PR01853">
    <property type="entry name" value="YAJCTRNLCASE"/>
</dbReference>
<evidence type="ECO:0000313" key="15">
    <source>
        <dbReference type="EMBL" id="SLN55926.1"/>
    </source>
</evidence>
<evidence type="ECO:0000256" key="6">
    <source>
        <dbReference type="ARBA" id="ARBA00022448"/>
    </source>
</evidence>
<dbReference type="FunCoup" id="A0A1Y5T5S8">
    <property type="interactions" value="242"/>
</dbReference>
<dbReference type="Proteomes" id="UP000193200">
    <property type="component" value="Unassembled WGS sequence"/>
</dbReference>
<keyword evidence="8 14" id="KW-0812">Transmembrane</keyword>
<comment type="function">
    <text evidence="1">The SecYEG-SecDF-YajC-YidC holo-translocon (HTL) protein secretase/insertase is a supercomplex required for protein secretion, insertion of proteins into membranes, and assembly of membrane protein complexes. While the SecYEG complex is essential for assembly of a number of proteins and complexes, the SecDF-YajC-YidC subcomplex facilitates these functions.</text>
</comment>
<dbReference type="AlphaFoldDB" id="A0A1Y5T5S8"/>
<dbReference type="NCBIfam" id="TIGR00739">
    <property type="entry name" value="yajC"/>
    <property type="match status" value="1"/>
</dbReference>
<dbReference type="InParanoid" id="A0A1Y5T5S8"/>
<comment type="similarity">
    <text evidence="3">Belongs to the YajC family.</text>
</comment>
<sequence length="131" mass="13910">MLISPAYAQAAGGAGGFDIVSILPLILIFVVFYFLLIRPQQKRAKEHKAMIEAVRRGDTIVTGGGMIGKVIRVKEDGVVQVELAEGVRVNIVRGTIAEVRSRGEAGPDEPAKPAASGDGEKKGGMLSRLKK</sequence>
<evidence type="ECO:0000256" key="1">
    <source>
        <dbReference type="ARBA" id="ARBA00002061"/>
    </source>
</evidence>
<dbReference type="RefSeq" id="WP_085884441.1">
    <property type="nucleotide sequence ID" value="NZ_FWFR01000002.1"/>
</dbReference>
<keyword evidence="7" id="KW-1003">Cell membrane</keyword>
<proteinExistence type="inferred from homology"/>
<organism evidence="15 16">
    <name type="scientific">Oceanibacterium hippocampi</name>
    <dbReference type="NCBI Taxonomy" id="745714"/>
    <lineage>
        <taxon>Bacteria</taxon>
        <taxon>Pseudomonadati</taxon>
        <taxon>Pseudomonadota</taxon>
        <taxon>Alphaproteobacteria</taxon>
        <taxon>Sneathiellales</taxon>
        <taxon>Sneathiellaceae</taxon>
        <taxon>Oceanibacterium</taxon>
    </lineage>
</organism>
<dbReference type="PANTHER" id="PTHR33909:SF1">
    <property type="entry name" value="SEC TRANSLOCON ACCESSORY COMPLEX SUBUNIT YAJC"/>
    <property type="match status" value="1"/>
</dbReference>
<evidence type="ECO:0000256" key="7">
    <source>
        <dbReference type="ARBA" id="ARBA00022475"/>
    </source>
</evidence>
<keyword evidence="9" id="KW-0653">Protein transport</keyword>
<dbReference type="Pfam" id="PF02699">
    <property type="entry name" value="YajC"/>
    <property type="match status" value="1"/>
</dbReference>
<evidence type="ECO:0000256" key="8">
    <source>
        <dbReference type="ARBA" id="ARBA00022692"/>
    </source>
</evidence>
<evidence type="ECO:0000313" key="16">
    <source>
        <dbReference type="Proteomes" id="UP000193200"/>
    </source>
</evidence>
<dbReference type="GO" id="GO:0015031">
    <property type="term" value="P:protein transport"/>
    <property type="evidence" value="ECO:0007669"/>
    <property type="project" value="UniProtKB-KW"/>
</dbReference>
<evidence type="ECO:0000256" key="10">
    <source>
        <dbReference type="ARBA" id="ARBA00022989"/>
    </source>
</evidence>
<feature type="compositionally biased region" description="Basic and acidic residues" evidence="13">
    <location>
        <begin position="100"/>
        <end position="111"/>
    </location>
</feature>
<dbReference type="SMART" id="SM01323">
    <property type="entry name" value="YajC"/>
    <property type="match status" value="1"/>
</dbReference>
<keyword evidence="16" id="KW-1185">Reference proteome</keyword>
<evidence type="ECO:0000256" key="9">
    <source>
        <dbReference type="ARBA" id="ARBA00022927"/>
    </source>
</evidence>
<evidence type="ECO:0000256" key="3">
    <source>
        <dbReference type="ARBA" id="ARBA00006742"/>
    </source>
</evidence>
<evidence type="ECO:0000256" key="12">
    <source>
        <dbReference type="ARBA" id="ARBA00023136"/>
    </source>
</evidence>
<keyword evidence="6" id="KW-0813">Transport</keyword>
<keyword evidence="12 14" id="KW-0472">Membrane</keyword>
<evidence type="ECO:0000256" key="14">
    <source>
        <dbReference type="SAM" id="Phobius"/>
    </source>
</evidence>
<comment type="subunit">
    <text evidence="4">Part of the SecDF-YidC-YajC translocase complex. The SecDF-YidC-YajC translocase forms a supercomplex with SecYEG, called the holo-translocon (HTL).</text>
</comment>
<evidence type="ECO:0000256" key="5">
    <source>
        <dbReference type="ARBA" id="ARBA00014962"/>
    </source>
</evidence>
<gene>
    <name evidence="15" type="ORF">OCH7691_02405</name>
</gene>
<evidence type="ECO:0000256" key="13">
    <source>
        <dbReference type="SAM" id="MobiDB-lite"/>
    </source>
</evidence>
<evidence type="ECO:0000256" key="11">
    <source>
        <dbReference type="ARBA" id="ARBA00023010"/>
    </source>
</evidence>
<keyword evidence="10 14" id="KW-1133">Transmembrane helix</keyword>
<feature type="region of interest" description="Disordered" evidence="13">
    <location>
        <begin position="100"/>
        <end position="131"/>
    </location>
</feature>
<evidence type="ECO:0000256" key="2">
    <source>
        <dbReference type="ARBA" id="ARBA00004162"/>
    </source>
</evidence>
<dbReference type="PANTHER" id="PTHR33909">
    <property type="entry name" value="SEC TRANSLOCON ACCESSORY COMPLEX SUBUNIT YAJC"/>
    <property type="match status" value="1"/>
</dbReference>
<dbReference type="GO" id="GO:0005886">
    <property type="term" value="C:plasma membrane"/>
    <property type="evidence" value="ECO:0007669"/>
    <property type="project" value="UniProtKB-SubCell"/>
</dbReference>
<reference evidence="15 16" key="1">
    <citation type="submission" date="2017-03" db="EMBL/GenBank/DDBJ databases">
        <authorList>
            <person name="Afonso C.L."/>
            <person name="Miller P.J."/>
            <person name="Scott M.A."/>
            <person name="Spackman E."/>
            <person name="Goraichik I."/>
            <person name="Dimitrov K.M."/>
            <person name="Suarez D.L."/>
            <person name="Swayne D.E."/>
        </authorList>
    </citation>
    <scope>NUCLEOTIDE SEQUENCE [LARGE SCALE GENOMIC DNA]</scope>
    <source>
        <strain evidence="15 16">CECT 7691</strain>
    </source>
</reference>